<proteinExistence type="predicted"/>
<evidence type="ECO:0000313" key="2">
    <source>
        <dbReference type="EMBL" id="RPB01408.1"/>
    </source>
</evidence>
<dbReference type="EMBL" id="ML120373">
    <property type="protein sequence ID" value="RPB01408.1"/>
    <property type="molecule type" value="Genomic_DNA"/>
</dbReference>
<accession>A0A3N4JW33</accession>
<sequence length="59" mass="7031">MMPLGCMISGFVGEIQFNIMVLYLYYLMQPIIFHKYFINFLLFLKTDVALFVLFQMLLP</sequence>
<evidence type="ECO:0000313" key="3">
    <source>
        <dbReference type="Proteomes" id="UP000276215"/>
    </source>
</evidence>
<reference evidence="2 3" key="1">
    <citation type="journal article" date="2018" name="Nat. Ecol. Evol.">
        <title>Pezizomycetes genomes reveal the molecular basis of ectomycorrhizal truffle lifestyle.</title>
        <authorList>
            <person name="Murat C."/>
            <person name="Payen T."/>
            <person name="Noel B."/>
            <person name="Kuo A."/>
            <person name="Morin E."/>
            <person name="Chen J."/>
            <person name="Kohler A."/>
            <person name="Krizsan K."/>
            <person name="Balestrini R."/>
            <person name="Da Silva C."/>
            <person name="Montanini B."/>
            <person name="Hainaut M."/>
            <person name="Levati E."/>
            <person name="Barry K.W."/>
            <person name="Belfiori B."/>
            <person name="Cichocki N."/>
            <person name="Clum A."/>
            <person name="Dockter R.B."/>
            <person name="Fauchery L."/>
            <person name="Guy J."/>
            <person name="Iotti M."/>
            <person name="Le Tacon F."/>
            <person name="Lindquist E.A."/>
            <person name="Lipzen A."/>
            <person name="Malagnac F."/>
            <person name="Mello A."/>
            <person name="Molinier V."/>
            <person name="Miyauchi S."/>
            <person name="Poulain J."/>
            <person name="Riccioni C."/>
            <person name="Rubini A."/>
            <person name="Sitrit Y."/>
            <person name="Splivallo R."/>
            <person name="Traeger S."/>
            <person name="Wang M."/>
            <person name="Zifcakova L."/>
            <person name="Wipf D."/>
            <person name="Zambonelli A."/>
            <person name="Paolocci F."/>
            <person name="Nowrousian M."/>
            <person name="Ottonello S."/>
            <person name="Baldrian P."/>
            <person name="Spatafora J.W."/>
            <person name="Henrissat B."/>
            <person name="Nagy L.G."/>
            <person name="Aury J.M."/>
            <person name="Wincker P."/>
            <person name="Grigoriev I.V."/>
            <person name="Bonfante P."/>
            <person name="Martin F.M."/>
        </authorList>
    </citation>
    <scope>NUCLEOTIDE SEQUENCE [LARGE SCALE GENOMIC DNA]</scope>
    <source>
        <strain evidence="2 3">120613-1</strain>
    </source>
</reference>
<name>A0A3N4JW33_9PEZI</name>
<keyword evidence="1" id="KW-0812">Transmembrane</keyword>
<protein>
    <submittedName>
        <fullName evidence="2">Uncharacterized protein</fullName>
    </submittedName>
</protein>
<keyword evidence="3" id="KW-1185">Reference proteome</keyword>
<evidence type="ECO:0000256" key="1">
    <source>
        <dbReference type="SAM" id="Phobius"/>
    </source>
</evidence>
<keyword evidence="1" id="KW-0472">Membrane</keyword>
<dbReference type="AlphaFoldDB" id="A0A3N4JW33"/>
<feature type="transmembrane region" description="Helical" evidence="1">
    <location>
        <begin position="6"/>
        <end position="25"/>
    </location>
</feature>
<gene>
    <name evidence="2" type="ORF">L873DRAFT_654898</name>
</gene>
<feature type="transmembrane region" description="Helical" evidence="1">
    <location>
        <begin position="37"/>
        <end position="58"/>
    </location>
</feature>
<dbReference type="Proteomes" id="UP000276215">
    <property type="component" value="Unassembled WGS sequence"/>
</dbReference>
<organism evidence="2 3">
    <name type="scientific">Choiromyces venosus 120613-1</name>
    <dbReference type="NCBI Taxonomy" id="1336337"/>
    <lineage>
        <taxon>Eukaryota</taxon>
        <taxon>Fungi</taxon>
        <taxon>Dikarya</taxon>
        <taxon>Ascomycota</taxon>
        <taxon>Pezizomycotina</taxon>
        <taxon>Pezizomycetes</taxon>
        <taxon>Pezizales</taxon>
        <taxon>Tuberaceae</taxon>
        <taxon>Choiromyces</taxon>
    </lineage>
</organism>
<keyword evidence="1" id="KW-1133">Transmembrane helix</keyword>